<protein>
    <recommendedName>
        <fullName evidence="3">N-acetyltransferase domain-containing protein</fullName>
    </recommendedName>
</protein>
<dbReference type="Gene3D" id="3.40.630.30">
    <property type="match status" value="1"/>
</dbReference>
<dbReference type="RefSeq" id="WP_369339050.1">
    <property type="nucleotide sequence ID" value="NZ_JBFYGN010000014.1"/>
</dbReference>
<sequence length="275" mass="32000">MTLPAFNDAWREKQRIKPHICILEVRDRNAPDGKPIARLFVQREERYKRDDEGKIYEASISLSYETIEPKYSLRHRTSGSFDASYSRGFYEGNGSVSLVDGALFFDPPELCGQRIGTYLMNEIVTWAQQWPEATVRPIKLLSGQAYDENRTRRNRFYERFGLVFRYQDSEQREGVSKPMPVKSLTPVTSWEANIGEHDPREYLAELLHERELMMMDASQHAMVIQNLTVKLEEARNHPVRWAARHLWWRLAQPLLKGALLLVALGALTWVSFQSK</sequence>
<keyword evidence="2" id="KW-1185">Reference proteome</keyword>
<gene>
    <name evidence="1" type="ORF">AB6724_13515</name>
</gene>
<organism evidence="1 2">
    <name type="scientific">Comamonas guangdongensis</name>
    <dbReference type="NCBI Taxonomy" id="510515"/>
    <lineage>
        <taxon>Bacteria</taxon>
        <taxon>Pseudomonadati</taxon>
        <taxon>Pseudomonadota</taxon>
        <taxon>Betaproteobacteria</taxon>
        <taxon>Burkholderiales</taxon>
        <taxon>Comamonadaceae</taxon>
        <taxon>Comamonas</taxon>
    </lineage>
</organism>
<name>A0ABV3ZWG0_9BURK</name>
<proteinExistence type="predicted"/>
<dbReference type="EMBL" id="JBFYGN010000014">
    <property type="protein sequence ID" value="MEX8193857.1"/>
    <property type="molecule type" value="Genomic_DNA"/>
</dbReference>
<evidence type="ECO:0000313" key="2">
    <source>
        <dbReference type="Proteomes" id="UP001561046"/>
    </source>
</evidence>
<evidence type="ECO:0000313" key="1">
    <source>
        <dbReference type="EMBL" id="MEX8193857.1"/>
    </source>
</evidence>
<evidence type="ECO:0008006" key="3">
    <source>
        <dbReference type="Google" id="ProtNLM"/>
    </source>
</evidence>
<dbReference type="Proteomes" id="UP001561046">
    <property type="component" value="Unassembled WGS sequence"/>
</dbReference>
<reference evidence="1 2" key="1">
    <citation type="journal article" date="2013" name="Int. J. Syst. Evol. Microbiol.">
        <title>Comamonas guangdongensis sp. nov., isolated from subterranean forest sediment, and emended description of the genus Comamonas.</title>
        <authorList>
            <person name="Zhang J."/>
            <person name="Wang Y."/>
            <person name="Zhou S."/>
            <person name="Wu C."/>
            <person name="He J."/>
            <person name="Li F."/>
        </authorList>
    </citation>
    <scope>NUCLEOTIDE SEQUENCE [LARGE SCALE GENOMIC DNA]</scope>
    <source>
        <strain evidence="1 2">CCTCC AB2011133</strain>
    </source>
</reference>
<accession>A0ABV3ZWG0</accession>
<comment type="caution">
    <text evidence="1">The sequence shown here is derived from an EMBL/GenBank/DDBJ whole genome shotgun (WGS) entry which is preliminary data.</text>
</comment>